<feature type="signal peptide" evidence="1">
    <location>
        <begin position="1"/>
        <end position="19"/>
    </location>
</feature>
<evidence type="ECO:0000256" key="1">
    <source>
        <dbReference type="SAM" id="SignalP"/>
    </source>
</evidence>
<dbReference type="InterPro" id="IPR046272">
    <property type="entry name" value="DUF6305"/>
</dbReference>
<organism evidence="3">
    <name type="scientific">Pseudothermotoga hypogea</name>
    <dbReference type="NCBI Taxonomy" id="57487"/>
    <lineage>
        <taxon>Bacteria</taxon>
        <taxon>Thermotogati</taxon>
        <taxon>Thermotogota</taxon>
        <taxon>Thermotogae</taxon>
        <taxon>Thermotogales</taxon>
        <taxon>Thermotogaceae</taxon>
        <taxon>Pseudothermotoga</taxon>
    </lineage>
</organism>
<dbReference type="Pfam" id="PF19823">
    <property type="entry name" value="DUF6305"/>
    <property type="match status" value="1"/>
</dbReference>
<proteinExistence type="predicted"/>
<feature type="domain" description="DUF6305" evidence="2">
    <location>
        <begin position="26"/>
        <end position="180"/>
    </location>
</feature>
<dbReference type="EMBL" id="DTKQ01000032">
    <property type="protein sequence ID" value="HGZ79151.1"/>
    <property type="molecule type" value="Genomic_DNA"/>
</dbReference>
<name>A0A832MMA3_9THEM</name>
<evidence type="ECO:0000313" key="3">
    <source>
        <dbReference type="EMBL" id="HGZ79151.1"/>
    </source>
</evidence>
<feature type="chain" id="PRO_5033060828" description="DUF6305 domain-containing protein" evidence="1">
    <location>
        <begin position="20"/>
        <end position="184"/>
    </location>
</feature>
<comment type="caution">
    <text evidence="3">The sequence shown here is derived from an EMBL/GenBank/DDBJ whole genome shotgun (WGS) entry which is preliminary data.</text>
</comment>
<sequence>MKRFVLTFLIVIFPFSAMIAQDLTFQQPVLITSAGQSAGATMMKVLASRAKLQFTFNNLAKVDDLSEEIRTIIVVVGASSKGLGAAGIDIEQEIQRVTALLSRAKEMGMKIIVAHIEGQSRRGKTSDQLSELVVPFADLVIVTKPGNEDGFFTNLCEKHQKKLIVVDTTSAVQGVLEQYFKAGE</sequence>
<evidence type="ECO:0000259" key="2">
    <source>
        <dbReference type="Pfam" id="PF19823"/>
    </source>
</evidence>
<dbReference type="AlphaFoldDB" id="A0A832MMA3"/>
<keyword evidence="1" id="KW-0732">Signal</keyword>
<accession>A0A832MMA3</accession>
<protein>
    <recommendedName>
        <fullName evidence="2">DUF6305 domain-containing protein</fullName>
    </recommendedName>
</protein>
<gene>
    <name evidence="3" type="ORF">ENW55_04115</name>
</gene>
<reference evidence="3" key="1">
    <citation type="journal article" date="2020" name="mSystems">
        <title>Genome- and Community-Level Interaction Insights into Carbon Utilization and Element Cycling Functions of Hydrothermarchaeota in Hydrothermal Sediment.</title>
        <authorList>
            <person name="Zhou Z."/>
            <person name="Liu Y."/>
            <person name="Xu W."/>
            <person name="Pan J."/>
            <person name="Luo Z.H."/>
            <person name="Li M."/>
        </authorList>
    </citation>
    <scope>NUCLEOTIDE SEQUENCE [LARGE SCALE GENOMIC DNA]</scope>
    <source>
        <strain evidence="3">SpSt-86</strain>
    </source>
</reference>